<protein>
    <submittedName>
        <fullName evidence="2">Phage minor capsid protein</fullName>
    </submittedName>
</protein>
<dbReference type="Proteomes" id="UP001595844">
    <property type="component" value="Unassembled WGS sequence"/>
</dbReference>
<evidence type="ECO:0000313" key="2">
    <source>
        <dbReference type="EMBL" id="MFC4373366.1"/>
    </source>
</evidence>
<evidence type="ECO:0000256" key="1">
    <source>
        <dbReference type="SAM" id="MobiDB-lite"/>
    </source>
</evidence>
<evidence type="ECO:0000313" key="3">
    <source>
        <dbReference type="Proteomes" id="UP001595844"/>
    </source>
</evidence>
<gene>
    <name evidence="2" type="ORF">ACFO5K_04575</name>
</gene>
<feature type="region of interest" description="Disordered" evidence="1">
    <location>
        <begin position="306"/>
        <end position="338"/>
    </location>
</feature>
<sequence>MPLTPSNGDKHAAPLVHLYRALELLLWRILAHLLGLERGWGRRWLTRMLMRLPTFRRTIHRTVDDVANQTPSMVATAINRAWEDGTRAARDDTGSHTEHFDDNAVQDIIDHVLDGLDTAHRGILADTENIYRRVVQEVSRNPNITSDNDLTTLLRDALQRNARFGIVATTDQRGRRRELVAYTEQQIRTGVTTAEVDGFCAQARTDGHDLFIVSDVPGACRLCTPFEGRIISISGATIGAITRDTRTGRTVPVNVMCSLAEARERGLFHYGCRHTIKVWTPDDPTPPPAVRTPETQRIARRTTAVANRKARTRSRMRAASMPAPANALGWPGKKKPNTVKVGKVKVPRSPYDQARTAAEVGDLLARRFGFDVTGFDAPGVDLETAREIARAVTDMLRKYEYVDLRGVHISQDTADGNAYAWTIPIKDQAIDSWYSEIHFNIDFATNPKRLAAHARRDVEIGFHAPNTDLRPAYATVVHEFGHSLDFHGDAEARKRVGDALWKYWQPRYEDPSEPPHVGLQRITRWESQLSTYSFKDKAKTRFKLDEALAEAFEDVEINGDKASEPAKVLHALLIEMSRKKP</sequence>
<feature type="compositionally biased region" description="Low complexity" evidence="1">
    <location>
        <begin position="317"/>
        <end position="327"/>
    </location>
</feature>
<dbReference type="Pfam" id="PF06152">
    <property type="entry name" value="Phage_min_cap2"/>
    <property type="match status" value="1"/>
</dbReference>
<reference evidence="3" key="1">
    <citation type="journal article" date="2019" name="Int. J. Syst. Evol. Microbiol.">
        <title>The Global Catalogue of Microorganisms (GCM) 10K type strain sequencing project: providing services to taxonomists for standard genome sequencing and annotation.</title>
        <authorList>
            <consortium name="The Broad Institute Genomics Platform"/>
            <consortium name="The Broad Institute Genome Sequencing Center for Infectious Disease"/>
            <person name="Wu L."/>
            <person name="Ma J."/>
        </authorList>
    </citation>
    <scope>NUCLEOTIDE SEQUENCE [LARGE SCALE GENOMIC DNA]</scope>
    <source>
        <strain evidence="3">IBRC-M 10490</strain>
    </source>
</reference>
<proteinExistence type="predicted"/>
<comment type="caution">
    <text evidence="2">The sequence shown here is derived from an EMBL/GenBank/DDBJ whole genome shotgun (WGS) entry which is preliminary data.</text>
</comment>
<dbReference type="RefSeq" id="WP_378556096.1">
    <property type="nucleotide sequence ID" value="NZ_JBHSDL010000005.1"/>
</dbReference>
<dbReference type="InterPro" id="IPR009319">
    <property type="entry name" value="Phage_A118_VSP1"/>
</dbReference>
<organism evidence="2 3">
    <name type="scientific">Nocardia halotolerans</name>
    <dbReference type="NCBI Taxonomy" id="1755878"/>
    <lineage>
        <taxon>Bacteria</taxon>
        <taxon>Bacillati</taxon>
        <taxon>Actinomycetota</taxon>
        <taxon>Actinomycetes</taxon>
        <taxon>Mycobacteriales</taxon>
        <taxon>Nocardiaceae</taxon>
        <taxon>Nocardia</taxon>
    </lineage>
</organism>
<accession>A0ABV8VCE0</accession>
<name>A0ABV8VCE0_9NOCA</name>
<keyword evidence="3" id="KW-1185">Reference proteome</keyword>
<dbReference type="EMBL" id="JBHSDL010000005">
    <property type="protein sequence ID" value="MFC4373366.1"/>
    <property type="molecule type" value="Genomic_DNA"/>
</dbReference>